<dbReference type="Proteomes" id="UP000012651">
    <property type="component" value="Unassembled WGS sequence"/>
</dbReference>
<dbReference type="InterPro" id="IPR036505">
    <property type="entry name" value="Amidase/PGRP_sf"/>
</dbReference>
<evidence type="ECO:0008006" key="3">
    <source>
        <dbReference type="Google" id="ProtNLM"/>
    </source>
</evidence>
<evidence type="ECO:0000313" key="1">
    <source>
        <dbReference type="EMBL" id="EMZ41604.1"/>
    </source>
</evidence>
<name>N2BXG9_9ACTN</name>
<dbReference type="HOGENOM" id="CLU_2598457_0_0_11"/>
<dbReference type="AlphaFoldDB" id="N2BXG9"/>
<accession>N2BXG9</accession>
<keyword evidence="2" id="KW-1185">Reference proteome</keyword>
<dbReference type="SUPFAM" id="SSF55846">
    <property type="entry name" value="N-acetylmuramoyl-L-alanine amidase-like"/>
    <property type="match status" value="1"/>
</dbReference>
<dbReference type="EMBL" id="AGXC01000002">
    <property type="protein sequence ID" value="EMZ41604.1"/>
    <property type="molecule type" value="Genomic_DNA"/>
</dbReference>
<gene>
    <name evidence="1" type="ORF">HMPREF1091_00578</name>
</gene>
<comment type="caution">
    <text evidence="1">The sequence shown here is derived from an EMBL/GenBank/DDBJ whole genome shotgun (WGS) entry which is preliminary data.</text>
</comment>
<dbReference type="Gene3D" id="3.40.80.10">
    <property type="entry name" value="Peptidoglycan recognition protein-like"/>
    <property type="match status" value="1"/>
</dbReference>
<evidence type="ECO:0000313" key="2">
    <source>
        <dbReference type="Proteomes" id="UP000012651"/>
    </source>
</evidence>
<dbReference type="GO" id="GO:0009253">
    <property type="term" value="P:peptidoglycan catabolic process"/>
    <property type="evidence" value="ECO:0007669"/>
    <property type="project" value="InterPro"/>
</dbReference>
<sequence>MSYEYIVRFGAKCFTRGRQGHSIKRIVIHHWDDPEKAPSFDGVLSWFVSERGRNSAHYVVEDGRVACRRLGSYPRIHRH</sequence>
<reference evidence="1 2" key="1">
    <citation type="submission" date="2013-03" db="EMBL/GenBank/DDBJ databases">
        <title>The Genome Sequence of Atopobium minutum 10063974.</title>
        <authorList>
            <consortium name="The Broad Institute Genome Sequencing Platform"/>
            <person name="Earl A."/>
            <person name="Ward D."/>
            <person name="Feldgarden M."/>
            <person name="Gevers D."/>
            <person name="Lambert T."/>
            <person name="Marvaud J.-C."/>
            <person name="Courvalin P."/>
            <person name="Walker B."/>
            <person name="Young S.K."/>
            <person name="Zeng Q."/>
            <person name="Gargeya S."/>
            <person name="Fitzgerald M."/>
            <person name="Haas B."/>
            <person name="Abouelleil A."/>
            <person name="Alvarado L."/>
            <person name="Arachchi H.M."/>
            <person name="Berlin A.M."/>
            <person name="Chapman S.B."/>
            <person name="Dewar J."/>
            <person name="Goldberg J."/>
            <person name="Griggs A."/>
            <person name="Gujja S."/>
            <person name="Hansen M."/>
            <person name="Howarth C."/>
            <person name="Imamovic A."/>
            <person name="Larimer J."/>
            <person name="McCowan C."/>
            <person name="Murphy C."/>
            <person name="Neiman D."/>
            <person name="Pearson M."/>
            <person name="Priest M."/>
            <person name="Roberts A."/>
            <person name="Saif S."/>
            <person name="Shea T."/>
            <person name="Sisk P."/>
            <person name="Sykes S."/>
            <person name="Wortman J."/>
            <person name="Nusbaum C."/>
            <person name="Birren B."/>
        </authorList>
    </citation>
    <scope>NUCLEOTIDE SEQUENCE [LARGE SCALE GENOMIC DNA]</scope>
    <source>
        <strain evidence="1 2">10063974</strain>
    </source>
</reference>
<proteinExistence type="predicted"/>
<protein>
    <recommendedName>
        <fullName evidence="3">N-acetylmuramoyl-L-alanine amidase domain-containing protein</fullName>
    </recommendedName>
</protein>
<organism evidence="1 2">
    <name type="scientific">Atopobium minutum 10063974</name>
    <dbReference type="NCBI Taxonomy" id="997872"/>
    <lineage>
        <taxon>Bacteria</taxon>
        <taxon>Bacillati</taxon>
        <taxon>Actinomycetota</taxon>
        <taxon>Coriobacteriia</taxon>
        <taxon>Coriobacteriales</taxon>
        <taxon>Atopobiaceae</taxon>
        <taxon>Atopobium</taxon>
    </lineage>
</organism>
<dbReference type="GO" id="GO:0008745">
    <property type="term" value="F:N-acetylmuramoyl-L-alanine amidase activity"/>
    <property type="evidence" value="ECO:0007669"/>
    <property type="project" value="InterPro"/>
</dbReference>